<accession>A0A1I7CL83</accession>
<dbReference type="EMBL" id="FPAW01000017">
    <property type="protein sequence ID" value="SFU00185.1"/>
    <property type="molecule type" value="Genomic_DNA"/>
</dbReference>
<dbReference type="Pfam" id="PF13481">
    <property type="entry name" value="AAA_25"/>
    <property type="match status" value="1"/>
</dbReference>
<dbReference type="OrthoDB" id="1496333at2"/>
<dbReference type="InterPro" id="IPR003593">
    <property type="entry name" value="AAA+_ATPase"/>
</dbReference>
<dbReference type="RefSeq" id="WP_051372473.1">
    <property type="nucleotide sequence ID" value="NZ_FPAW01000017.1"/>
</dbReference>
<dbReference type="InterPro" id="IPR027417">
    <property type="entry name" value="P-loop_NTPase"/>
</dbReference>
<gene>
    <name evidence="2" type="ORF">SAMN05216236_11789</name>
</gene>
<dbReference type="SMART" id="SM00382">
    <property type="entry name" value="AAA"/>
    <property type="match status" value="1"/>
</dbReference>
<protein>
    <submittedName>
        <fullName evidence="2">AAA domain-containing protein</fullName>
    </submittedName>
</protein>
<organism evidence="2 3">
    <name type="scientific">Sedimentitalea nanhaiensis</name>
    <dbReference type="NCBI Taxonomy" id="999627"/>
    <lineage>
        <taxon>Bacteria</taxon>
        <taxon>Pseudomonadati</taxon>
        <taxon>Pseudomonadota</taxon>
        <taxon>Alphaproteobacteria</taxon>
        <taxon>Rhodobacterales</taxon>
        <taxon>Paracoccaceae</taxon>
        <taxon>Sedimentitalea</taxon>
    </lineage>
</organism>
<dbReference type="Gene3D" id="3.40.50.300">
    <property type="entry name" value="P-loop containing nucleotide triphosphate hydrolases"/>
    <property type="match status" value="1"/>
</dbReference>
<proteinExistence type="predicted"/>
<feature type="domain" description="AAA+ ATPase" evidence="1">
    <location>
        <begin position="50"/>
        <end position="222"/>
    </location>
</feature>
<name>A0A1I7CL83_9RHOB</name>
<evidence type="ECO:0000313" key="3">
    <source>
        <dbReference type="Proteomes" id="UP000182466"/>
    </source>
</evidence>
<dbReference type="STRING" id="999627.SAMN05216236_11789"/>
<keyword evidence="3" id="KW-1185">Reference proteome</keyword>
<reference evidence="2 3" key="1">
    <citation type="submission" date="2016-10" db="EMBL/GenBank/DDBJ databases">
        <authorList>
            <person name="de Groot N.N."/>
        </authorList>
    </citation>
    <scope>NUCLEOTIDE SEQUENCE [LARGE SCALE GENOMIC DNA]</scope>
    <source>
        <strain evidence="2 3">CGMCC 1.10959</strain>
    </source>
</reference>
<sequence>MSDFDNVTPMRSDPALLKPKAKALLAAATWAGNFEPSLDRDYLVKGWLDKGTLTVVFGPSNVGKSFFALDLAHHISKGEAWGNRRVNKGNVLYIAAEGGSSFPNRVSALDDPEFWVIAAPVTFAGKASDAPSMVEMVQHLASQTGRFDLIVVDTLSRVMGDGDENTAPDIADLVRNLDVLRRGTGSNIMLIHHSGKDVARGARGHSSLRAAVDTEIELTRDELGVITAEVTKQRDGPTGYKFNYSLRQIELGRDQDGDPVTTCLVEPSKDAKSDRLGVSGPALAALNVLEVILQERGECLRDPRYPGTPCIAHKD</sequence>
<dbReference type="Proteomes" id="UP000182466">
    <property type="component" value="Unassembled WGS sequence"/>
</dbReference>
<dbReference type="SUPFAM" id="SSF52540">
    <property type="entry name" value="P-loop containing nucleoside triphosphate hydrolases"/>
    <property type="match status" value="1"/>
</dbReference>
<evidence type="ECO:0000313" key="2">
    <source>
        <dbReference type="EMBL" id="SFU00185.1"/>
    </source>
</evidence>
<dbReference type="eggNOG" id="COG3598">
    <property type="taxonomic scope" value="Bacteria"/>
</dbReference>
<evidence type="ECO:0000259" key="1">
    <source>
        <dbReference type="SMART" id="SM00382"/>
    </source>
</evidence>
<dbReference type="AlphaFoldDB" id="A0A1I7CL83"/>